<dbReference type="InterPro" id="IPR014039">
    <property type="entry name" value="Transl_elong_EFTs/EF1B_dimer"/>
</dbReference>
<dbReference type="NCBIfam" id="TIGR00116">
    <property type="entry name" value="tsf"/>
    <property type="match status" value="1"/>
</dbReference>
<evidence type="ECO:0000313" key="9">
    <source>
        <dbReference type="EMBL" id="OGD87089.1"/>
    </source>
</evidence>
<keyword evidence="5" id="KW-0963">Cytoplasm</keyword>
<gene>
    <name evidence="5" type="primary">tsf</name>
    <name evidence="9" type="ORF">A2693_04030</name>
</gene>
<evidence type="ECO:0000256" key="4">
    <source>
        <dbReference type="ARBA" id="ARBA00022917"/>
    </source>
</evidence>
<evidence type="ECO:0000256" key="7">
    <source>
        <dbReference type="RuleBase" id="RU000643"/>
    </source>
</evidence>
<evidence type="ECO:0000256" key="5">
    <source>
        <dbReference type="HAMAP-Rule" id="MF_00050"/>
    </source>
</evidence>
<dbReference type="CDD" id="cd14275">
    <property type="entry name" value="UBA_EF-Ts"/>
    <property type="match status" value="1"/>
</dbReference>
<dbReference type="InterPro" id="IPR018101">
    <property type="entry name" value="Transl_elong_Ts_CS"/>
</dbReference>
<dbReference type="GO" id="GO:0005737">
    <property type="term" value="C:cytoplasm"/>
    <property type="evidence" value="ECO:0007669"/>
    <property type="project" value="UniProtKB-SubCell"/>
</dbReference>
<sequence>MKIKVEDIKKLREETAVSIADCRKALEESVGDFKKAKELLRSWGIDKAAKKADRVVGAGLVDTYIHAGGKVASMVEVNCETDFVAKTDEFKNLAHEIAMQVSAMDPKDVEELLVQEYIRDSSKTIDDLVKEAIAKLGENIKVSRFMRFELGQ</sequence>
<dbReference type="InterPro" id="IPR001816">
    <property type="entry name" value="Transl_elong_EFTs/EF1B"/>
</dbReference>
<dbReference type="EMBL" id="MFAY01000066">
    <property type="protein sequence ID" value="OGD87089.1"/>
    <property type="molecule type" value="Genomic_DNA"/>
</dbReference>
<dbReference type="Gene3D" id="1.10.8.10">
    <property type="entry name" value="DNA helicase RuvA subunit, C-terminal domain"/>
    <property type="match status" value="1"/>
</dbReference>
<comment type="similarity">
    <text evidence="1 5 6">Belongs to the EF-Ts family.</text>
</comment>
<reference evidence="9 10" key="1">
    <citation type="journal article" date="2016" name="Nat. Commun.">
        <title>Thousands of microbial genomes shed light on interconnected biogeochemical processes in an aquifer system.</title>
        <authorList>
            <person name="Anantharaman K."/>
            <person name="Brown C.T."/>
            <person name="Hug L.A."/>
            <person name="Sharon I."/>
            <person name="Castelle C.J."/>
            <person name="Probst A.J."/>
            <person name="Thomas B.C."/>
            <person name="Singh A."/>
            <person name="Wilkins M.J."/>
            <person name="Karaoz U."/>
            <person name="Brodie E.L."/>
            <person name="Williams K.H."/>
            <person name="Hubbard S.S."/>
            <person name="Banfield J.F."/>
        </authorList>
    </citation>
    <scope>NUCLEOTIDE SEQUENCE [LARGE SCALE GENOMIC DNA]</scope>
</reference>
<evidence type="ECO:0000256" key="3">
    <source>
        <dbReference type="ARBA" id="ARBA00022768"/>
    </source>
</evidence>
<dbReference type="HAMAP" id="MF_00050">
    <property type="entry name" value="EF_Ts"/>
    <property type="match status" value="1"/>
</dbReference>
<dbReference type="PROSITE" id="PS01127">
    <property type="entry name" value="EF_TS_2"/>
    <property type="match status" value="1"/>
</dbReference>
<proteinExistence type="inferred from homology"/>
<keyword evidence="3 5" id="KW-0251">Elongation factor</keyword>
<dbReference type="SUPFAM" id="SSF54713">
    <property type="entry name" value="Elongation factor Ts (EF-Ts), dimerisation domain"/>
    <property type="match status" value="1"/>
</dbReference>
<feature type="region of interest" description="Involved in Mg(2+) ion dislocation from EF-Tu" evidence="5">
    <location>
        <begin position="81"/>
        <end position="84"/>
    </location>
</feature>
<evidence type="ECO:0000259" key="8">
    <source>
        <dbReference type="Pfam" id="PF00889"/>
    </source>
</evidence>
<dbReference type="InterPro" id="IPR009060">
    <property type="entry name" value="UBA-like_sf"/>
</dbReference>
<protein>
    <recommendedName>
        <fullName evidence="2 5">Elongation factor Ts</fullName>
        <shortName evidence="5">EF-Ts</shortName>
    </recommendedName>
</protein>
<dbReference type="PANTHER" id="PTHR11741:SF0">
    <property type="entry name" value="ELONGATION FACTOR TS, MITOCHONDRIAL"/>
    <property type="match status" value="1"/>
</dbReference>
<organism evidence="9 10">
    <name type="scientific">Candidatus Curtissbacteria bacterium RIFCSPHIGHO2_01_FULL_40_12</name>
    <dbReference type="NCBI Taxonomy" id="1797710"/>
    <lineage>
        <taxon>Bacteria</taxon>
        <taxon>Candidatus Curtissiibacteriota</taxon>
    </lineage>
</organism>
<feature type="domain" description="Translation elongation factor EFTs/EF1B dimerisation" evidence="8">
    <location>
        <begin position="72"/>
        <end position="149"/>
    </location>
</feature>
<accession>A0A1F5G5G9</accession>
<evidence type="ECO:0000256" key="2">
    <source>
        <dbReference type="ARBA" id="ARBA00016956"/>
    </source>
</evidence>
<keyword evidence="4 5" id="KW-0648">Protein biosynthesis</keyword>
<evidence type="ECO:0000256" key="1">
    <source>
        <dbReference type="ARBA" id="ARBA00005532"/>
    </source>
</evidence>
<dbReference type="PANTHER" id="PTHR11741">
    <property type="entry name" value="ELONGATION FACTOR TS"/>
    <property type="match status" value="1"/>
</dbReference>
<evidence type="ECO:0000256" key="6">
    <source>
        <dbReference type="RuleBase" id="RU000642"/>
    </source>
</evidence>
<dbReference type="SUPFAM" id="SSF46934">
    <property type="entry name" value="UBA-like"/>
    <property type="match status" value="1"/>
</dbReference>
<comment type="function">
    <text evidence="5 6">Associates with the EF-Tu.GDP complex and induces the exchange of GDP to GTP. It remains bound to the aminoacyl-tRNA.EF-Tu.GTP complex up to the GTP hydrolysis stage on the ribosome.</text>
</comment>
<dbReference type="FunFam" id="1.10.8.10:FF:000001">
    <property type="entry name" value="Elongation factor Ts"/>
    <property type="match status" value="1"/>
</dbReference>
<dbReference type="InterPro" id="IPR036402">
    <property type="entry name" value="EF-Ts_dimer_sf"/>
</dbReference>
<evidence type="ECO:0000313" key="10">
    <source>
        <dbReference type="Proteomes" id="UP000178577"/>
    </source>
</evidence>
<dbReference type="Proteomes" id="UP000178577">
    <property type="component" value="Unassembled WGS sequence"/>
</dbReference>
<comment type="caution">
    <text evidence="9">The sequence shown here is derived from an EMBL/GenBank/DDBJ whole genome shotgun (WGS) entry which is preliminary data.</text>
</comment>
<dbReference type="Pfam" id="PF00889">
    <property type="entry name" value="EF_TS"/>
    <property type="match status" value="1"/>
</dbReference>
<dbReference type="Gene3D" id="3.30.479.20">
    <property type="entry name" value="Elongation factor Ts, dimerisation domain"/>
    <property type="match status" value="1"/>
</dbReference>
<dbReference type="AlphaFoldDB" id="A0A1F5G5G9"/>
<dbReference type="GO" id="GO:0003746">
    <property type="term" value="F:translation elongation factor activity"/>
    <property type="evidence" value="ECO:0007669"/>
    <property type="project" value="UniProtKB-UniRule"/>
</dbReference>
<name>A0A1F5G5G9_9BACT</name>
<comment type="subcellular location">
    <subcellularLocation>
        <location evidence="5 7">Cytoplasm</location>
    </subcellularLocation>
</comment>
<dbReference type="FunFam" id="3.30.479.20:FF:000003">
    <property type="entry name" value="Elongation factor Ts, mitochondrial"/>
    <property type="match status" value="1"/>
</dbReference>